<dbReference type="InterPro" id="IPR000847">
    <property type="entry name" value="LysR_HTH_N"/>
</dbReference>
<comment type="similarity">
    <text evidence="1">Belongs to the LysR transcriptional regulatory family.</text>
</comment>
<dbReference type="PROSITE" id="PS50931">
    <property type="entry name" value="HTH_LYSR"/>
    <property type="match status" value="1"/>
</dbReference>
<keyword evidence="3" id="KW-0238">DNA-binding</keyword>
<dbReference type="InterPro" id="IPR036390">
    <property type="entry name" value="WH_DNA-bd_sf"/>
</dbReference>
<dbReference type="AlphaFoldDB" id="A0A1X9MI32"/>
<evidence type="ECO:0000313" key="6">
    <source>
        <dbReference type="EMBL" id="ARK32290.1"/>
    </source>
</evidence>
<dbReference type="KEGG" id="bkw:BkAM31D_21865"/>
<dbReference type="PANTHER" id="PTHR30346:SF0">
    <property type="entry name" value="HCA OPERON TRANSCRIPTIONAL ACTIVATOR HCAR"/>
    <property type="match status" value="1"/>
</dbReference>
<name>A0A1X9MI32_9BACI</name>
<keyword evidence="7" id="KW-1185">Reference proteome</keyword>
<evidence type="ECO:0000256" key="3">
    <source>
        <dbReference type="ARBA" id="ARBA00023125"/>
    </source>
</evidence>
<evidence type="ECO:0000256" key="1">
    <source>
        <dbReference type="ARBA" id="ARBA00009437"/>
    </source>
</evidence>
<evidence type="ECO:0000256" key="2">
    <source>
        <dbReference type="ARBA" id="ARBA00023015"/>
    </source>
</evidence>
<organism evidence="6 7">
    <name type="scientific">Halalkalibacter krulwichiae</name>
    <dbReference type="NCBI Taxonomy" id="199441"/>
    <lineage>
        <taxon>Bacteria</taxon>
        <taxon>Bacillati</taxon>
        <taxon>Bacillota</taxon>
        <taxon>Bacilli</taxon>
        <taxon>Bacillales</taxon>
        <taxon>Bacillaceae</taxon>
        <taxon>Halalkalibacter</taxon>
    </lineage>
</organism>
<dbReference type="PANTHER" id="PTHR30346">
    <property type="entry name" value="TRANSCRIPTIONAL DUAL REGULATOR HCAR-RELATED"/>
    <property type="match status" value="1"/>
</dbReference>
<evidence type="ECO:0000256" key="4">
    <source>
        <dbReference type="ARBA" id="ARBA00023163"/>
    </source>
</evidence>
<dbReference type="InterPro" id="IPR036388">
    <property type="entry name" value="WH-like_DNA-bd_sf"/>
</dbReference>
<keyword evidence="2" id="KW-0805">Transcription regulation</keyword>
<dbReference type="GO" id="GO:0003677">
    <property type="term" value="F:DNA binding"/>
    <property type="evidence" value="ECO:0007669"/>
    <property type="project" value="UniProtKB-KW"/>
</dbReference>
<keyword evidence="4" id="KW-0804">Transcription</keyword>
<evidence type="ECO:0000259" key="5">
    <source>
        <dbReference type="PROSITE" id="PS50931"/>
    </source>
</evidence>
<dbReference type="Gene3D" id="1.10.10.10">
    <property type="entry name" value="Winged helix-like DNA-binding domain superfamily/Winged helix DNA-binding domain"/>
    <property type="match status" value="1"/>
</dbReference>
<accession>A0A1X9MI32</accession>
<dbReference type="Gene3D" id="3.40.190.10">
    <property type="entry name" value="Periplasmic binding protein-like II"/>
    <property type="match status" value="2"/>
</dbReference>
<dbReference type="Proteomes" id="UP000193006">
    <property type="component" value="Chromosome"/>
</dbReference>
<dbReference type="STRING" id="199441.BkAM31D_21865"/>
<sequence>MELRHLRYFTTVAKELHFGNAAKNLHIAQPALSHQIKQLEEEIGVKLLHRTQRKVELTEAGKVFLLRAKEILKNVTEACDEARSVSSGELGQIKIGFTGFVTYDILPSIIRNYQSEFPNVKLLLKHLTTTEQVKALNEGIIDIGILIPPIEERKLKLAFLREEDFVMALPREQFHDKEISGIKLIDLANERFIMPTRISGPGYYDLIISLCYHAGFSPNTVQEAQELQTIISLVASGLGVAIVPNSLRFADNENVLYVPIQDGGYRMKTALAWGEGQDSPAIEQFINFVRECNY</sequence>
<dbReference type="Pfam" id="PF00126">
    <property type="entry name" value="HTH_1"/>
    <property type="match status" value="1"/>
</dbReference>
<dbReference type="CDD" id="cd08414">
    <property type="entry name" value="PBP2_LTTR_aromatics_like"/>
    <property type="match status" value="1"/>
</dbReference>
<dbReference type="FunFam" id="1.10.10.10:FF:000001">
    <property type="entry name" value="LysR family transcriptional regulator"/>
    <property type="match status" value="1"/>
</dbReference>
<reference evidence="6 7" key="1">
    <citation type="submission" date="2017-04" db="EMBL/GenBank/DDBJ databases">
        <title>Bacillus krulwichiae AM31D Genome sequencing and assembly.</title>
        <authorList>
            <person name="Krulwich T.A."/>
            <person name="Anastor L."/>
            <person name="Ehrlich R."/>
            <person name="Ehrlich G.D."/>
            <person name="Janto B."/>
        </authorList>
    </citation>
    <scope>NUCLEOTIDE SEQUENCE [LARGE SCALE GENOMIC DNA]</scope>
    <source>
        <strain evidence="6 7">AM31D</strain>
    </source>
</reference>
<dbReference type="SUPFAM" id="SSF46785">
    <property type="entry name" value="Winged helix' DNA-binding domain"/>
    <property type="match status" value="1"/>
</dbReference>
<dbReference type="EMBL" id="CP020814">
    <property type="protein sequence ID" value="ARK32290.1"/>
    <property type="molecule type" value="Genomic_DNA"/>
</dbReference>
<dbReference type="PRINTS" id="PR00039">
    <property type="entry name" value="HTHLYSR"/>
</dbReference>
<dbReference type="RefSeq" id="WP_066157023.1">
    <property type="nucleotide sequence ID" value="NZ_CP020814.1"/>
</dbReference>
<proteinExistence type="inferred from homology"/>
<dbReference type="GO" id="GO:0032993">
    <property type="term" value="C:protein-DNA complex"/>
    <property type="evidence" value="ECO:0007669"/>
    <property type="project" value="TreeGrafter"/>
</dbReference>
<protein>
    <submittedName>
        <fullName evidence="6">HTH-type transcriptional regulator BenM</fullName>
    </submittedName>
</protein>
<dbReference type="InterPro" id="IPR005119">
    <property type="entry name" value="LysR_subst-bd"/>
</dbReference>
<dbReference type="Pfam" id="PF03466">
    <property type="entry name" value="LysR_substrate"/>
    <property type="match status" value="1"/>
</dbReference>
<gene>
    <name evidence="6" type="primary">benM_1</name>
    <name evidence="6" type="ORF">BkAM31D_21865</name>
</gene>
<evidence type="ECO:0000313" key="7">
    <source>
        <dbReference type="Proteomes" id="UP000193006"/>
    </source>
</evidence>
<dbReference type="SUPFAM" id="SSF53850">
    <property type="entry name" value="Periplasmic binding protein-like II"/>
    <property type="match status" value="1"/>
</dbReference>
<feature type="domain" description="HTH lysR-type" evidence="5">
    <location>
        <begin position="1"/>
        <end position="58"/>
    </location>
</feature>
<dbReference type="GO" id="GO:0003700">
    <property type="term" value="F:DNA-binding transcription factor activity"/>
    <property type="evidence" value="ECO:0007669"/>
    <property type="project" value="InterPro"/>
</dbReference>